<reference evidence="1 2" key="1">
    <citation type="submission" date="2023-08" db="EMBL/GenBank/DDBJ databases">
        <title>Nocardioides seae sp. nov., a bacterium isolated from a soil.</title>
        <authorList>
            <person name="Wang X."/>
        </authorList>
    </citation>
    <scope>NUCLEOTIDE SEQUENCE [LARGE SCALE GENOMIC DNA]</scope>
    <source>
        <strain evidence="1 2">YZH12</strain>
    </source>
</reference>
<evidence type="ECO:0000313" key="2">
    <source>
        <dbReference type="Proteomes" id="UP001268542"/>
    </source>
</evidence>
<dbReference type="RefSeq" id="WP_315732895.1">
    <property type="nucleotide sequence ID" value="NZ_JAVYII010000004.1"/>
</dbReference>
<sequence>MSGRTPRVLAAVGLLALGVWGVGPQPLWEVLPAGTPVPTTVVVSGPAPDALRGAVVELLDGEAPLPSVLPLLTERLEPRSADVRRFQVAGETCHVEGDPVLTVLRGSVLALTFGDEVRTSAPPRCAAPDVRAFVLDVPASALERDYGPPPRRERADVPGALDAELLVDAPLADELYAPTIHVTAPMAPGEAPYAVVGPVLLPEPDADERRFQVVADVCGRTGPPVFVRGPDVSGPDVGDPDLGPDGVVAVVPNDGRECAVPERAVLVVDVRD</sequence>
<keyword evidence="2" id="KW-1185">Reference proteome</keyword>
<protein>
    <submittedName>
        <fullName evidence="1">Uncharacterized protein</fullName>
    </submittedName>
</protein>
<accession>A0ABU3PW24</accession>
<dbReference type="EMBL" id="JAVYII010000004">
    <property type="protein sequence ID" value="MDT9593404.1"/>
    <property type="molecule type" value="Genomic_DNA"/>
</dbReference>
<dbReference type="Proteomes" id="UP001268542">
    <property type="component" value="Unassembled WGS sequence"/>
</dbReference>
<name>A0ABU3PW24_9ACTN</name>
<comment type="caution">
    <text evidence="1">The sequence shown here is derived from an EMBL/GenBank/DDBJ whole genome shotgun (WGS) entry which is preliminary data.</text>
</comment>
<organism evidence="1 2">
    <name type="scientific">Nocardioides imazamoxiresistens</name>
    <dbReference type="NCBI Taxonomy" id="3231893"/>
    <lineage>
        <taxon>Bacteria</taxon>
        <taxon>Bacillati</taxon>
        <taxon>Actinomycetota</taxon>
        <taxon>Actinomycetes</taxon>
        <taxon>Propionibacteriales</taxon>
        <taxon>Nocardioidaceae</taxon>
        <taxon>Nocardioides</taxon>
    </lineage>
</organism>
<proteinExistence type="predicted"/>
<gene>
    <name evidence="1" type="ORF">RDV89_10020</name>
</gene>
<evidence type="ECO:0000313" key="1">
    <source>
        <dbReference type="EMBL" id="MDT9593404.1"/>
    </source>
</evidence>